<feature type="domain" description="Solute-binding protein family 5" evidence="2">
    <location>
        <begin position="66"/>
        <end position="403"/>
    </location>
</feature>
<accession>A0A4R5DJK2</accession>
<sequence>MATLTACSASDASNEAPDDATGPEGTLTIGENTFPTALDADVGFAGYTLMAYGIAESLMRVTPDNELVPWVAESVEQVDPLTLEVTIRDDVTFWDGEKVDATAVQRSLERSVTEQPGTDTLIPAGTTFAADGQVLTITTPEPVGSLSNNLASFNFTIKKVADDGSLVYTGPYRYAEFVEQTSIVLEAYEGHRTPAAVATIEVQMIPDVSARLLALQAGDIDMAYAMLPSLKPQLEAAGMQIHEYPFGRQNDLVFNVNRPPFDDVAVRQAISLAIDREALVDGVLAGSGTPAYALAPEDIGLTGLVATQEFDLAEAGEVLDAAGWVEGADGIRTKDGDRLAFALGYYTSRAELEPLATIIRDQLTEIGIEVKLESIADINTAMAENEFDATLYSYNVAPFGEIDRAIGQLYTPSSTNNERYSNDEVNALFEQYRTSLDEAEREDLLRQIQELIGADVPVVYLVNPNQIVATAPDVTDFTPHFLENYKIDPALGIG</sequence>
<protein>
    <recommendedName>
        <fullName evidence="2">Solute-binding protein family 5 domain-containing protein</fullName>
    </recommendedName>
</protein>
<dbReference type="Gene3D" id="3.40.190.10">
    <property type="entry name" value="Periplasmic binding protein-like II"/>
    <property type="match status" value="1"/>
</dbReference>
<dbReference type="AlphaFoldDB" id="A0A4R5DJK2"/>
<comment type="caution">
    <text evidence="3">The sequence shown here is derived from an EMBL/GenBank/DDBJ whole genome shotgun (WGS) entry which is preliminary data.</text>
</comment>
<gene>
    <name evidence="3" type="ORF">E1269_07710</name>
</gene>
<dbReference type="GO" id="GO:0015833">
    <property type="term" value="P:peptide transport"/>
    <property type="evidence" value="ECO:0007669"/>
    <property type="project" value="TreeGrafter"/>
</dbReference>
<dbReference type="Pfam" id="PF00496">
    <property type="entry name" value="SBP_bac_5"/>
    <property type="match status" value="1"/>
</dbReference>
<dbReference type="PANTHER" id="PTHR30290">
    <property type="entry name" value="PERIPLASMIC BINDING COMPONENT OF ABC TRANSPORTER"/>
    <property type="match status" value="1"/>
</dbReference>
<dbReference type="InParanoid" id="A0A4R5DJK2"/>
<evidence type="ECO:0000259" key="2">
    <source>
        <dbReference type="Pfam" id="PF00496"/>
    </source>
</evidence>
<name>A0A4R5DJK2_9ACTN</name>
<evidence type="ECO:0000313" key="4">
    <source>
        <dbReference type="Proteomes" id="UP000294739"/>
    </source>
</evidence>
<dbReference type="OrthoDB" id="9046151at2"/>
<dbReference type="PIRSF" id="PIRSF002741">
    <property type="entry name" value="MppA"/>
    <property type="match status" value="1"/>
</dbReference>
<reference evidence="3 4" key="1">
    <citation type="submission" date="2019-03" db="EMBL/GenBank/DDBJ databases">
        <title>Draft genome sequences of novel Actinobacteria.</title>
        <authorList>
            <person name="Sahin N."/>
            <person name="Ay H."/>
            <person name="Saygin H."/>
        </authorList>
    </citation>
    <scope>NUCLEOTIDE SEQUENCE [LARGE SCALE GENOMIC DNA]</scope>
    <source>
        <strain evidence="3 4">5K138</strain>
    </source>
</reference>
<organism evidence="3 4">
    <name type="scientific">Jiangella asiatica</name>
    <dbReference type="NCBI Taxonomy" id="2530372"/>
    <lineage>
        <taxon>Bacteria</taxon>
        <taxon>Bacillati</taxon>
        <taxon>Actinomycetota</taxon>
        <taxon>Actinomycetes</taxon>
        <taxon>Jiangellales</taxon>
        <taxon>Jiangellaceae</taxon>
        <taxon>Jiangella</taxon>
    </lineage>
</organism>
<dbReference type="GO" id="GO:1904680">
    <property type="term" value="F:peptide transmembrane transporter activity"/>
    <property type="evidence" value="ECO:0007669"/>
    <property type="project" value="TreeGrafter"/>
</dbReference>
<evidence type="ECO:0000313" key="3">
    <source>
        <dbReference type="EMBL" id="TDE12170.1"/>
    </source>
</evidence>
<keyword evidence="4" id="KW-1185">Reference proteome</keyword>
<dbReference type="SUPFAM" id="SSF53850">
    <property type="entry name" value="Periplasmic binding protein-like II"/>
    <property type="match status" value="1"/>
</dbReference>
<dbReference type="PANTHER" id="PTHR30290:SF81">
    <property type="entry name" value="OLIGOPEPTIDE-BINDING PROTEIN OPPA"/>
    <property type="match status" value="1"/>
</dbReference>
<dbReference type="EMBL" id="SMKZ01000008">
    <property type="protein sequence ID" value="TDE12170.1"/>
    <property type="molecule type" value="Genomic_DNA"/>
</dbReference>
<proteinExistence type="predicted"/>
<dbReference type="GO" id="GO:0042597">
    <property type="term" value="C:periplasmic space"/>
    <property type="evidence" value="ECO:0007669"/>
    <property type="project" value="UniProtKB-ARBA"/>
</dbReference>
<feature type="region of interest" description="Disordered" evidence="1">
    <location>
        <begin position="1"/>
        <end position="26"/>
    </location>
</feature>
<dbReference type="Proteomes" id="UP000294739">
    <property type="component" value="Unassembled WGS sequence"/>
</dbReference>
<feature type="compositionally biased region" description="Polar residues" evidence="1">
    <location>
        <begin position="1"/>
        <end position="13"/>
    </location>
</feature>
<dbReference type="GO" id="GO:0043190">
    <property type="term" value="C:ATP-binding cassette (ABC) transporter complex"/>
    <property type="evidence" value="ECO:0007669"/>
    <property type="project" value="InterPro"/>
</dbReference>
<dbReference type="Gene3D" id="3.10.105.10">
    <property type="entry name" value="Dipeptide-binding Protein, Domain 3"/>
    <property type="match status" value="1"/>
</dbReference>
<dbReference type="InterPro" id="IPR030678">
    <property type="entry name" value="Peptide/Ni-bd"/>
</dbReference>
<evidence type="ECO:0000256" key="1">
    <source>
        <dbReference type="SAM" id="MobiDB-lite"/>
    </source>
</evidence>
<dbReference type="InterPro" id="IPR000914">
    <property type="entry name" value="SBP_5_dom"/>
</dbReference>
<dbReference type="InterPro" id="IPR039424">
    <property type="entry name" value="SBP_5"/>
</dbReference>
<dbReference type="RefSeq" id="WP_131893061.1">
    <property type="nucleotide sequence ID" value="NZ_SMKZ01000008.1"/>
</dbReference>